<sequence length="204" mass="23179">METTDMEDVSEFTLIEVSILHLNSCIYSEFISNGVVVVDQVFAAVEEADRVFAAVEEADLFLFWVHMKASKKITDAKLAKYFQAVLKEFQKAQRLSAERETTYTPFVPQAAFPSSDPASEMDASSGKSQEQRALLVDSKRQVLHFMLFVSRQIAKFQGKVAKLHVIRSLLVFLTLSRLKVDNLYFLIIPLWSSTVIEKSVTRLF</sequence>
<gene>
    <name evidence="1" type="ORF">L6452_38709</name>
</gene>
<dbReference type="Proteomes" id="UP001055879">
    <property type="component" value="Linkage Group LG15"/>
</dbReference>
<accession>A0ACB8XQ99</accession>
<dbReference type="EMBL" id="CM042061">
    <property type="protein sequence ID" value="KAI3672613.1"/>
    <property type="molecule type" value="Genomic_DNA"/>
</dbReference>
<evidence type="ECO:0000313" key="1">
    <source>
        <dbReference type="EMBL" id="KAI3672613.1"/>
    </source>
</evidence>
<name>A0ACB8XQ99_ARCLA</name>
<comment type="caution">
    <text evidence="1">The sequence shown here is derived from an EMBL/GenBank/DDBJ whole genome shotgun (WGS) entry which is preliminary data.</text>
</comment>
<keyword evidence="2" id="KW-1185">Reference proteome</keyword>
<reference evidence="1 2" key="2">
    <citation type="journal article" date="2022" name="Mol. Ecol. Resour.">
        <title>The genomes of chicory, endive, great burdock and yacon provide insights into Asteraceae paleo-polyploidization history and plant inulin production.</title>
        <authorList>
            <person name="Fan W."/>
            <person name="Wang S."/>
            <person name="Wang H."/>
            <person name="Wang A."/>
            <person name="Jiang F."/>
            <person name="Liu H."/>
            <person name="Zhao H."/>
            <person name="Xu D."/>
            <person name="Zhang Y."/>
        </authorList>
    </citation>
    <scope>NUCLEOTIDE SEQUENCE [LARGE SCALE GENOMIC DNA]</scope>
    <source>
        <strain evidence="2">cv. Niubang</strain>
    </source>
</reference>
<organism evidence="1 2">
    <name type="scientific">Arctium lappa</name>
    <name type="common">Greater burdock</name>
    <name type="synonym">Lappa major</name>
    <dbReference type="NCBI Taxonomy" id="4217"/>
    <lineage>
        <taxon>Eukaryota</taxon>
        <taxon>Viridiplantae</taxon>
        <taxon>Streptophyta</taxon>
        <taxon>Embryophyta</taxon>
        <taxon>Tracheophyta</taxon>
        <taxon>Spermatophyta</taxon>
        <taxon>Magnoliopsida</taxon>
        <taxon>eudicotyledons</taxon>
        <taxon>Gunneridae</taxon>
        <taxon>Pentapetalae</taxon>
        <taxon>asterids</taxon>
        <taxon>campanulids</taxon>
        <taxon>Asterales</taxon>
        <taxon>Asteraceae</taxon>
        <taxon>Carduoideae</taxon>
        <taxon>Cardueae</taxon>
        <taxon>Arctiinae</taxon>
        <taxon>Arctium</taxon>
    </lineage>
</organism>
<evidence type="ECO:0000313" key="2">
    <source>
        <dbReference type="Proteomes" id="UP001055879"/>
    </source>
</evidence>
<proteinExistence type="predicted"/>
<reference evidence="2" key="1">
    <citation type="journal article" date="2022" name="Mol. Ecol. Resour.">
        <title>The genomes of chicory, endive, great burdock and yacon provide insights into Asteraceae palaeo-polyploidization history and plant inulin production.</title>
        <authorList>
            <person name="Fan W."/>
            <person name="Wang S."/>
            <person name="Wang H."/>
            <person name="Wang A."/>
            <person name="Jiang F."/>
            <person name="Liu H."/>
            <person name="Zhao H."/>
            <person name="Xu D."/>
            <person name="Zhang Y."/>
        </authorList>
    </citation>
    <scope>NUCLEOTIDE SEQUENCE [LARGE SCALE GENOMIC DNA]</scope>
    <source>
        <strain evidence="2">cv. Niubang</strain>
    </source>
</reference>
<protein>
    <submittedName>
        <fullName evidence="1">Uncharacterized protein</fullName>
    </submittedName>
</protein>